<feature type="transmembrane region" description="Helical" evidence="6">
    <location>
        <begin position="445"/>
        <end position="468"/>
    </location>
</feature>
<evidence type="ECO:0000256" key="6">
    <source>
        <dbReference type="SAM" id="Phobius"/>
    </source>
</evidence>
<feature type="transmembrane region" description="Helical" evidence="6">
    <location>
        <begin position="119"/>
        <end position="141"/>
    </location>
</feature>
<organism evidence="7 8">
    <name type="scientific">Lederbergia lenta</name>
    <name type="common">Bacillus lentus</name>
    <dbReference type="NCBI Taxonomy" id="1467"/>
    <lineage>
        <taxon>Bacteria</taxon>
        <taxon>Bacillati</taxon>
        <taxon>Bacillota</taxon>
        <taxon>Bacilli</taxon>
        <taxon>Bacillales</taxon>
        <taxon>Bacillaceae</taxon>
        <taxon>Lederbergia</taxon>
    </lineage>
</organism>
<keyword evidence="2" id="KW-1003">Cell membrane</keyword>
<keyword evidence="5 6" id="KW-0472">Membrane</keyword>
<protein>
    <submittedName>
        <fullName evidence="7">Polysaccharide biosynthesis protein</fullName>
    </submittedName>
</protein>
<feature type="transmembrane region" description="Helical" evidence="6">
    <location>
        <begin position="359"/>
        <end position="381"/>
    </location>
</feature>
<proteinExistence type="predicted"/>
<dbReference type="Pfam" id="PF01943">
    <property type="entry name" value="Polysacc_synt"/>
    <property type="match status" value="1"/>
</dbReference>
<feature type="transmembrane region" description="Helical" evidence="6">
    <location>
        <begin position="417"/>
        <end position="433"/>
    </location>
</feature>
<keyword evidence="8" id="KW-1185">Reference proteome</keyword>
<dbReference type="InterPro" id="IPR024923">
    <property type="entry name" value="PG_synth_SpoVB"/>
</dbReference>
<accession>A0A2X4VTH3</accession>
<dbReference type="PANTHER" id="PTHR30250">
    <property type="entry name" value="PST FAMILY PREDICTED COLANIC ACID TRANSPORTER"/>
    <property type="match status" value="1"/>
</dbReference>
<dbReference type="PANTHER" id="PTHR30250:SF29">
    <property type="entry name" value="POLYSACCHARIDE BIOSYNTHESIS PROTEIN C-TERMINAL DOMAIN-CONTAINING PROTEIN"/>
    <property type="match status" value="1"/>
</dbReference>
<feature type="transmembrane region" description="Helical" evidence="6">
    <location>
        <begin position="190"/>
        <end position="210"/>
    </location>
</feature>
<evidence type="ECO:0000256" key="5">
    <source>
        <dbReference type="ARBA" id="ARBA00023136"/>
    </source>
</evidence>
<dbReference type="InterPro" id="IPR050833">
    <property type="entry name" value="Poly_Biosynth_Transport"/>
</dbReference>
<dbReference type="RefSeq" id="WP_066146211.1">
    <property type="nucleotide sequence ID" value="NZ_CBCSGM010000010.1"/>
</dbReference>
<dbReference type="EMBL" id="LS483476">
    <property type="protein sequence ID" value="SQI51138.1"/>
    <property type="molecule type" value="Genomic_DNA"/>
</dbReference>
<feature type="transmembrane region" description="Helical" evidence="6">
    <location>
        <begin position="328"/>
        <end position="347"/>
    </location>
</feature>
<feature type="transmembrane region" description="Helical" evidence="6">
    <location>
        <begin position="480"/>
        <end position="502"/>
    </location>
</feature>
<name>A0A2X4VTH3_LEDLE</name>
<keyword evidence="4 6" id="KW-1133">Transmembrane helix</keyword>
<evidence type="ECO:0000313" key="8">
    <source>
        <dbReference type="Proteomes" id="UP000249134"/>
    </source>
</evidence>
<dbReference type="AlphaFoldDB" id="A0A2X4VTH3"/>
<evidence type="ECO:0000313" key="7">
    <source>
        <dbReference type="EMBL" id="SQI51138.1"/>
    </source>
</evidence>
<sequence length="532" mass="57900">MLYKGSNEFIKSALILSAAGFAVKIMSAAYRVPFQNIVGDIGFYIYQQIYPIYGIAAILATSGFPVVISKLVAEHKHGNQKQLIYQLQAAFFTLLFIGISLFVVFYFGANMIADWMGDLLLAPLIKTISFIFLFLPFLSMWRGYFQGEGDMKPTAVSQVVEQLARVMAILLLASILVSKGYSLYTAGRGALAGSLIGASIGVSLLTYFAARKKLIKTFFIKGLSLNQMYKTAHTVFLHGTAICVSGMVLVLFQLIDSLSLYSILTKTGVAVDYAKSLKGVFDRGQPLIQLGAVTAASFSLVLVPLVTTAWNRKETVFVREKTQSAVKLTIIIGAGAAVGLANIIQPTNVMLFKTATGSTALSILAMSIFFSSLILVCAGVLQGVGHVFAPMKYILLGFIFKFVCNYLLIPIIGIKGAALATIIGLALIAFLLVKKLHEKVTILPVIISTLPILLLSVGIMTVSLQFWQLILSFTGYSGRMYNAIVAISSVMIGSLVYVTFILRRGLLTEEEMSILPFGSKLGRLMKTRRRKL</sequence>
<dbReference type="InterPro" id="IPR002797">
    <property type="entry name" value="Polysacc_synth"/>
</dbReference>
<keyword evidence="3 6" id="KW-0812">Transmembrane</keyword>
<evidence type="ECO:0000256" key="3">
    <source>
        <dbReference type="ARBA" id="ARBA00022692"/>
    </source>
</evidence>
<feature type="transmembrane region" description="Helical" evidence="6">
    <location>
        <begin position="393"/>
        <end position="411"/>
    </location>
</feature>
<dbReference type="KEGG" id="blen:NCTC4824_00067"/>
<feature type="transmembrane region" description="Helical" evidence="6">
    <location>
        <begin position="50"/>
        <end position="73"/>
    </location>
</feature>
<feature type="transmembrane region" description="Helical" evidence="6">
    <location>
        <begin position="287"/>
        <end position="307"/>
    </location>
</feature>
<reference evidence="7 8" key="1">
    <citation type="submission" date="2018-06" db="EMBL/GenBank/DDBJ databases">
        <authorList>
            <consortium name="Pathogen Informatics"/>
            <person name="Doyle S."/>
        </authorList>
    </citation>
    <scope>NUCLEOTIDE SEQUENCE [LARGE SCALE GENOMIC DNA]</scope>
    <source>
        <strain evidence="7 8">NCTC4824</strain>
    </source>
</reference>
<feature type="transmembrane region" description="Helical" evidence="6">
    <location>
        <begin position="12"/>
        <end position="30"/>
    </location>
</feature>
<dbReference type="GO" id="GO:0005886">
    <property type="term" value="C:plasma membrane"/>
    <property type="evidence" value="ECO:0007669"/>
    <property type="project" value="UniProtKB-SubCell"/>
</dbReference>
<comment type="subcellular location">
    <subcellularLocation>
        <location evidence="1">Cell membrane</location>
        <topology evidence="1">Multi-pass membrane protein</topology>
    </subcellularLocation>
</comment>
<dbReference type="CDD" id="cd13124">
    <property type="entry name" value="MATE_SpoVB_like"/>
    <property type="match status" value="1"/>
</dbReference>
<evidence type="ECO:0000256" key="4">
    <source>
        <dbReference type="ARBA" id="ARBA00022989"/>
    </source>
</evidence>
<dbReference type="PIRSF" id="PIRSF038958">
    <property type="entry name" value="PG_synth_SpoVB"/>
    <property type="match status" value="1"/>
</dbReference>
<dbReference type="STRING" id="1348624.GCA_001591545_03880"/>
<evidence type="ECO:0000256" key="1">
    <source>
        <dbReference type="ARBA" id="ARBA00004651"/>
    </source>
</evidence>
<feature type="transmembrane region" description="Helical" evidence="6">
    <location>
        <begin position="231"/>
        <end position="255"/>
    </location>
</feature>
<feature type="transmembrane region" description="Helical" evidence="6">
    <location>
        <begin position="162"/>
        <end position="184"/>
    </location>
</feature>
<gene>
    <name evidence="7" type="primary">ytgP_1</name>
    <name evidence="7" type="ORF">NCTC4824_00067</name>
</gene>
<dbReference type="Proteomes" id="UP000249134">
    <property type="component" value="Chromosome 1"/>
</dbReference>
<evidence type="ECO:0000256" key="2">
    <source>
        <dbReference type="ARBA" id="ARBA00022475"/>
    </source>
</evidence>
<feature type="transmembrane region" description="Helical" evidence="6">
    <location>
        <begin position="85"/>
        <end position="107"/>
    </location>
</feature>